<comment type="caution">
    <text evidence="8">The sequence shown here is derived from an EMBL/GenBank/DDBJ whole genome shotgun (WGS) entry which is preliminary data.</text>
</comment>
<name>A0A5J4KYV6_9ZZZZ</name>
<feature type="domain" description="RNA polymerase sigma-70" evidence="6">
    <location>
        <begin position="45"/>
        <end position="58"/>
    </location>
</feature>
<evidence type="ECO:0000256" key="4">
    <source>
        <dbReference type="ARBA" id="ARBA00023163"/>
    </source>
</evidence>
<keyword evidence="5" id="KW-0175">Coiled coil</keyword>
<dbReference type="PRINTS" id="PR00046">
    <property type="entry name" value="SIGMA70FCT"/>
</dbReference>
<sequence length="248" mass="28453">MPKRSKKHKLSEKEKERIIEQFLPRVKYYANKYAFGLPSELSVEDLVSAGVVGLLEAIERYDPSMNATLSTFADFRIRGAIIDEIRSMQWASKDARKKLEEVRNAYMEIEKSYNRLATDEEVAEKLDITLDELYKTLSIANTMNMMSLEDLGINKDGKSLDILECISKEDERDIVDVLNLKELKSVLGKAIDGLPDNERLVVTLYYFEELTMKEIGKILNISESRVCQLHGKVLVKLKSIMEDFRNAC</sequence>
<evidence type="ECO:0000259" key="7">
    <source>
        <dbReference type="PROSITE" id="PS00716"/>
    </source>
</evidence>
<dbReference type="CDD" id="cd06171">
    <property type="entry name" value="Sigma70_r4"/>
    <property type="match status" value="1"/>
</dbReference>
<evidence type="ECO:0000313" key="8">
    <source>
        <dbReference type="EMBL" id="GER94464.1"/>
    </source>
</evidence>
<dbReference type="PANTHER" id="PTHR30385">
    <property type="entry name" value="SIGMA FACTOR F FLAGELLAR"/>
    <property type="match status" value="1"/>
</dbReference>
<dbReference type="InterPro" id="IPR012845">
    <property type="entry name" value="RNA_pol_sigma_FliA_WhiG"/>
</dbReference>
<evidence type="ECO:0000256" key="3">
    <source>
        <dbReference type="ARBA" id="ARBA00023125"/>
    </source>
</evidence>
<dbReference type="AlphaFoldDB" id="A0A5J4KYV6"/>
<dbReference type="InterPro" id="IPR007624">
    <property type="entry name" value="RNA_pol_sigma70_r3"/>
</dbReference>
<feature type="domain" description="RNA polymerase sigma-70" evidence="7">
    <location>
        <begin position="211"/>
        <end position="237"/>
    </location>
</feature>
<dbReference type="NCBIfam" id="TIGR02479">
    <property type="entry name" value="FliA_WhiG"/>
    <property type="match status" value="1"/>
</dbReference>
<dbReference type="SUPFAM" id="SSF88659">
    <property type="entry name" value="Sigma3 and sigma4 domains of RNA polymerase sigma factors"/>
    <property type="match status" value="2"/>
</dbReference>
<dbReference type="Pfam" id="PF04542">
    <property type="entry name" value="Sigma70_r2"/>
    <property type="match status" value="1"/>
</dbReference>
<dbReference type="PROSITE" id="PS00716">
    <property type="entry name" value="SIGMA70_2"/>
    <property type="match status" value="1"/>
</dbReference>
<keyword evidence="2" id="KW-0731">Sigma factor</keyword>
<organism evidence="8">
    <name type="scientific">hot springs metagenome</name>
    <dbReference type="NCBI Taxonomy" id="433727"/>
    <lineage>
        <taxon>unclassified sequences</taxon>
        <taxon>metagenomes</taxon>
        <taxon>ecological metagenomes</taxon>
    </lineage>
</organism>
<protein>
    <submittedName>
        <fullName evidence="8">FliA/WhiG family RNA polymerase sigma factor</fullName>
    </submittedName>
</protein>
<dbReference type="GO" id="GO:0003899">
    <property type="term" value="F:DNA-directed RNA polymerase activity"/>
    <property type="evidence" value="ECO:0007669"/>
    <property type="project" value="InterPro"/>
</dbReference>
<dbReference type="PANTHER" id="PTHR30385:SF7">
    <property type="entry name" value="RNA POLYMERASE SIGMA FACTOR FLIA"/>
    <property type="match status" value="1"/>
</dbReference>
<dbReference type="Pfam" id="PF04539">
    <property type="entry name" value="Sigma70_r3"/>
    <property type="match status" value="1"/>
</dbReference>
<evidence type="ECO:0000259" key="6">
    <source>
        <dbReference type="PROSITE" id="PS00715"/>
    </source>
</evidence>
<dbReference type="Pfam" id="PF04545">
    <property type="entry name" value="Sigma70_r4"/>
    <property type="match status" value="1"/>
</dbReference>
<dbReference type="InterPro" id="IPR007630">
    <property type="entry name" value="RNA_pol_sigma70_r4"/>
</dbReference>
<dbReference type="PIRSF" id="PIRSF000770">
    <property type="entry name" value="RNA_pol_sigma-SigE/K"/>
    <property type="match status" value="1"/>
</dbReference>
<evidence type="ECO:0000256" key="2">
    <source>
        <dbReference type="ARBA" id="ARBA00023082"/>
    </source>
</evidence>
<dbReference type="InterPro" id="IPR013325">
    <property type="entry name" value="RNA_pol_sigma_r2"/>
</dbReference>
<keyword evidence="4" id="KW-0804">Transcription</keyword>
<proteinExistence type="predicted"/>
<keyword evidence="1" id="KW-0805">Transcription regulation</keyword>
<accession>A0A5J4KYV6</accession>
<dbReference type="PROSITE" id="PS00715">
    <property type="entry name" value="SIGMA70_1"/>
    <property type="match status" value="1"/>
</dbReference>
<dbReference type="Gene3D" id="1.10.1740.10">
    <property type="match status" value="1"/>
</dbReference>
<keyword evidence="3" id="KW-0238">DNA-binding</keyword>
<dbReference type="NCBIfam" id="NF005413">
    <property type="entry name" value="PRK06986.1"/>
    <property type="match status" value="1"/>
</dbReference>
<dbReference type="InterPro" id="IPR000943">
    <property type="entry name" value="RNA_pol_sigma70"/>
</dbReference>
<feature type="coiled-coil region" evidence="5">
    <location>
        <begin position="92"/>
        <end position="119"/>
    </location>
</feature>
<dbReference type="GO" id="GO:0006352">
    <property type="term" value="P:DNA-templated transcription initiation"/>
    <property type="evidence" value="ECO:0007669"/>
    <property type="project" value="InterPro"/>
</dbReference>
<dbReference type="InterPro" id="IPR013324">
    <property type="entry name" value="RNA_pol_sigma_r3/r4-like"/>
</dbReference>
<dbReference type="EMBL" id="BLAB01000001">
    <property type="protein sequence ID" value="GER94464.1"/>
    <property type="molecule type" value="Genomic_DNA"/>
</dbReference>
<gene>
    <name evidence="8" type="ORF">A45J_2227</name>
</gene>
<evidence type="ECO:0000256" key="5">
    <source>
        <dbReference type="SAM" id="Coils"/>
    </source>
</evidence>
<evidence type="ECO:0000256" key="1">
    <source>
        <dbReference type="ARBA" id="ARBA00023015"/>
    </source>
</evidence>
<dbReference type="InterPro" id="IPR007627">
    <property type="entry name" value="RNA_pol_sigma70_r2"/>
</dbReference>
<dbReference type="Gene3D" id="1.20.140.160">
    <property type="match status" value="1"/>
</dbReference>
<dbReference type="GO" id="GO:0003677">
    <property type="term" value="F:DNA binding"/>
    <property type="evidence" value="ECO:0007669"/>
    <property type="project" value="UniProtKB-KW"/>
</dbReference>
<dbReference type="GO" id="GO:0016987">
    <property type="term" value="F:sigma factor activity"/>
    <property type="evidence" value="ECO:0007669"/>
    <property type="project" value="UniProtKB-KW"/>
</dbReference>
<dbReference type="SUPFAM" id="SSF88946">
    <property type="entry name" value="Sigma2 domain of RNA polymerase sigma factors"/>
    <property type="match status" value="1"/>
</dbReference>
<dbReference type="NCBIfam" id="TIGR02937">
    <property type="entry name" value="sigma70-ECF"/>
    <property type="match status" value="1"/>
</dbReference>
<dbReference type="InterPro" id="IPR014284">
    <property type="entry name" value="RNA_pol_sigma-70_dom"/>
</dbReference>
<reference evidence="8" key="1">
    <citation type="submission" date="2019-10" db="EMBL/GenBank/DDBJ databases">
        <title>Metagenomic sequencing of thiosulfate-disproportionating enrichment culture.</title>
        <authorList>
            <person name="Umezawa K."/>
            <person name="Kojima H."/>
            <person name="Fukui M."/>
        </authorList>
    </citation>
    <scope>NUCLEOTIDE SEQUENCE</scope>
    <source>
        <strain evidence="8">45J</strain>
    </source>
</reference>